<name>I3YW75_AEQSU</name>
<dbReference type="eggNOG" id="ENOG5032X1M">
    <property type="taxonomic scope" value="Bacteria"/>
</dbReference>
<dbReference type="AlphaFoldDB" id="I3YW75"/>
<sequence length="218" mass="23885">MSFRIFIDYYSNIQLLKKINLDKTKSNIMKKSLLLIVACIFAIACGNSETSKAESTQTEAITNEKEAAPEVIESASSPCGFVTEEKIKEILGIPADDLAEIKDVVRTYPTCFYKWKTTAFTTKKTVAGQEISLNYPAEASIVLVENANEKMFGISTKVYKDGVTVDGIGDMATWGSRMSQLTFLAKGTMIHLHVRISDDAAANKVKAVALAALIIEKL</sequence>
<keyword evidence="2" id="KW-1185">Reference proteome</keyword>
<reference evidence="1 2" key="1">
    <citation type="submission" date="2012-06" db="EMBL/GenBank/DDBJ databases">
        <title>The complete genome of Aequorivita sublithincola DSM 14238.</title>
        <authorList>
            <consortium name="US DOE Joint Genome Institute (JGI-PGF)"/>
            <person name="Lucas S."/>
            <person name="Copeland A."/>
            <person name="Lapidus A."/>
            <person name="Goodwin L."/>
            <person name="Pitluck S."/>
            <person name="Peters L."/>
            <person name="Munk A.C.C."/>
            <person name="Kyrpides N."/>
            <person name="Mavromatis K."/>
            <person name="Pagani I."/>
            <person name="Ivanova N."/>
            <person name="Ovchinnikova G."/>
            <person name="Zeytun A."/>
            <person name="Detter J.C."/>
            <person name="Han C."/>
            <person name="Land M."/>
            <person name="Hauser L."/>
            <person name="Markowitz V."/>
            <person name="Cheng J.-F."/>
            <person name="Hugenholtz P."/>
            <person name="Woyke T."/>
            <person name="Wu D."/>
            <person name="Tindall B."/>
            <person name="Faehnrich R."/>
            <person name="Brambilla E."/>
            <person name="Klenk H.-P."/>
            <person name="Eisen J.A."/>
        </authorList>
    </citation>
    <scope>NUCLEOTIDE SEQUENCE [LARGE SCALE GENOMIC DNA]</scope>
    <source>
        <strain evidence="2">DSM 14238 / LMG 21431 / ACAM 643 / 9-3</strain>
    </source>
</reference>
<gene>
    <name evidence="1" type="ordered locus">Aeqsu_1764</name>
</gene>
<dbReference type="EMBL" id="CP003280">
    <property type="protein sequence ID" value="AFL81243.1"/>
    <property type="molecule type" value="Genomic_DNA"/>
</dbReference>
<evidence type="ECO:0000313" key="1">
    <source>
        <dbReference type="EMBL" id="AFL81243.1"/>
    </source>
</evidence>
<dbReference type="KEGG" id="asl:Aeqsu_1764"/>
<evidence type="ECO:0008006" key="3">
    <source>
        <dbReference type="Google" id="ProtNLM"/>
    </source>
</evidence>
<proteinExistence type="predicted"/>
<protein>
    <recommendedName>
        <fullName evidence="3">DUF3558 domain-containing protein</fullName>
    </recommendedName>
</protein>
<accession>I3YW75</accession>
<evidence type="ECO:0000313" key="2">
    <source>
        <dbReference type="Proteomes" id="UP000006049"/>
    </source>
</evidence>
<dbReference type="HOGENOM" id="CLU_1264697_0_0_10"/>
<organism evidence="1 2">
    <name type="scientific">Aequorivita sublithincola (strain DSM 14238 / LMG 21431 / ACAM 643 / 9-3)</name>
    <dbReference type="NCBI Taxonomy" id="746697"/>
    <lineage>
        <taxon>Bacteria</taxon>
        <taxon>Pseudomonadati</taxon>
        <taxon>Bacteroidota</taxon>
        <taxon>Flavobacteriia</taxon>
        <taxon>Flavobacteriales</taxon>
        <taxon>Flavobacteriaceae</taxon>
        <taxon>Aequorivita</taxon>
    </lineage>
</organism>
<dbReference type="STRING" id="746697.Aeqsu_1764"/>
<dbReference type="Proteomes" id="UP000006049">
    <property type="component" value="Chromosome"/>
</dbReference>